<dbReference type="AlphaFoldDB" id="A0AAU9DDI1"/>
<dbReference type="InterPro" id="IPR009057">
    <property type="entry name" value="Homeodomain-like_sf"/>
</dbReference>
<feature type="domain" description="HTH tetR-type" evidence="3">
    <location>
        <begin position="19"/>
        <end position="79"/>
    </location>
</feature>
<evidence type="ECO:0000313" key="5">
    <source>
        <dbReference type="Proteomes" id="UP001321861"/>
    </source>
</evidence>
<evidence type="ECO:0000256" key="2">
    <source>
        <dbReference type="PROSITE-ProRule" id="PRU00335"/>
    </source>
</evidence>
<dbReference type="Proteomes" id="UP001321861">
    <property type="component" value="Chromosome"/>
</dbReference>
<dbReference type="InterPro" id="IPR001647">
    <property type="entry name" value="HTH_TetR"/>
</dbReference>
<dbReference type="Pfam" id="PF00440">
    <property type="entry name" value="TetR_N"/>
    <property type="match status" value="1"/>
</dbReference>
<sequence>MNKELPAIYCKTKELENLSEKQRLIFKAALHLFAQNGFATTSTQEIATVAKVSEGTLFKKFGNKKELLIMIIKPLAEELLPTHPLNFFNDDQIKLNDFVFTFFTNQIRFIKQNILPVQVLVKEVTYNRKMADTFISWIPTVRIEELNQILDLLKAQGQLVNWPDSEIIRFLLAELMGYVLQHYFLFLETDWDDFSEITRIINFTIKGLTPE</sequence>
<dbReference type="InterPro" id="IPR050109">
    <property type="entry name" value="HTH-type_TetR-like_transc_reg"/>
</dbReference>
<protein>
    <submittedName>
        <fullName evidence="4">TetR family transcriptional regulator</fullName>
    </submittedName>
</protein>
<evidence type="ECO:0000259" key="3">
    <source>
        <dbReference type="PROSITE" id="PS50977"/>
    </source>
</evidence>
<dbReference type="PANTHER" id="PTHR30055">
    <property type="entry name" value="HTH-TYPE TRANSCRIPTIONAL REGULATOR RUTR"/>
    <property type="match status" value="1"/>
</dbReference>
<organism evidence="4 5">
    <name type="scientific">Xylocopilactobacillus apicola</name>
    <dbReference type="NCBI Taxonomy" id="2932184"/>
    <lineage>
        <taxon>Bacteria</taxon>
        <taxon>Bacillati</taxon>
        <taxon>Bacillota</taxon>
        <taxon>Bacilli</taxon>
        <taxon>Lactobacillales</taxon>
        <taxon>Lactobacillaceae</taxon>
        <taxon>Xylocopilactobacillus</taxon>
    </lineage>
</organism>
<dbReference type="RefSeq" id="WP_317635801.1">
    <property type="nucleotide sequence ID" value="NZ_AP026802.1"/>
</dbReference>
<dbReference type="PRINTS" id="PR00455">
    <property type="entry name" value="HTHTETR"/>
</dbReference>
<evidence type="ECO:0000313" key="4">
    <source>
        <dbReference type="EMBL" id="BDR57870.1"/>
    </source>
</evidence>
<evidence type="ECO:0000256" key="1">
    <source>
        <dbReference type="ARBA" id="ARBA00023125"/>
    </source>
</evidence>
<feature type="DNA-binding region" description="H-T-H motif" evidence="2">
    <location>
        <begin position="42"/>
        <end position="61"/>
    </location>
</feature>
<name>A0AAU9DDI1_9LACO</name>
<gene>
    <name evidence="4" type="ORF">XA3_03110</name>
</gene>
<accession>A0AAU9DDI1</accession>
<reference evidence="4 5" key="1">
    <citation type="journal article" date="2023" name="Microbiol. Spectr.">
        <title>Symbiosis of Carpenter Bees with Uncharacterized Lactic Acid Bacteria Showing NAD Auxotrophy.</title>
        <authorList>
            <person name="Kawasaki S."/>
            <person name="Ozawa K."/>
            <person name="Mori T."/>
            <person name="Yamamoto A."/>
            <person name="Ito M."/>
            <person name="Ohkuma M."/>
            <person name="Sakamoto M."/>
            <person name="Matsutani M."/>
        </authorList>
    </citation>
    <scope>NUCLEOTIDE SEQUENCE [LARGE SCALE GENOMIC DNA]</scope>
    <source>
        <strain evidence="4 5">XA3</strain>
    </source>
</reference>
<proteinExistence type="predicted"/>
<dbReference type="EMBL" id="AP026802">
    <property type="protein sequence ID" value="BDR57870.1"/>
    <property type="molecule type" value="Genomic_DNA"/>
</dbReference>
<dbReference type="Gene3D" id="1.10.357.10">
    <property type="entry name" value="Tetracycline Repressor, domain 2"/>
    <property type="match status" value="1"/>
</dbReference>
<dbReference type="KEGG" id="xap:XA3_03110"/>
<dbReference type="PROSITE" id="PS50977">
    <property type="entry name" value="HTH_TETR_2"/>
    <property type="match status" value="1"/>
</dbReference>
<dbReference type="GO" id="GO:0003677">
    <property type="term" value="F:DNA binding"/>
    <property type="evidence" value="ECO:0007669"/>
    <property type="project" value="UniProtKB-UniRule"/>
</dbReference>
<keyword evidence="5" id="KW-1185">Reference proteome</keyword>
<dbReference type="SUPFAM" id="SSF46689">
    <property type="entry name" value="Homeodomain-like"/>
    <property type="match status" value="1"/>
</dbReference>
<dbReference type="GO" id="GO:0006355">
    <property type="term" value="P:regulation of DNA-templated transcription"/>
    <property type="evidence" value="ECO:0007669"/>
    <property type="project" value="UniProtKB-ARBA"/>
</dbReference>
<keyword evidence="1 2" id="KW-0238">DNA-binding</keyword>